<keyword evidence="4" id="KW-0472">Membrane</keyword>
<dbReference type="GO" id="GO:0006605">
    <property type="term" value="P:protein targeting"/>
    <property type="evidence" value="ECO:0000318"/>
    <property type="project" value="GO_Central"/>
</dbReference>
<keyword evidence="2 5" id="KW-0813">Transport</keyword>
<dbReference type="GO" id="GO:0090160">
    <property type="term" value="P:Golgi to lysosome transport"/>
    <property type="evidence" value="ECO:0000318"/>
    <property type="project" value="GO_Central"/>
</dbReference>
<dbReference type="FunCoup" id="F0ZGJ2">
    <property type="interactions" value="59"/>
</dbReference>
<dbReference type="Gene3D" id="2.60.40.1170">
    <property type="entry name" value="Mu homology domain, subdomain B"/>
    <property type="match status" value="2"/>
</dbReference>
<dbReference type="InParanoid" id="F0ZGJ2"/>
<name>F0ZGJ2_DICPU</name>
<gene>
    <name evidence="7" type="ORF">DICPUDRAFT_54317</name>
</gene>
<dbReference type="InterPro" id="IPR001392">
    <property type="entry name" value="Clathrin_mu"/>
</dbReference>
<dbReference type="InterPro" id="IPR028565">
    <property type="entry name" value="MHD"/>
</dbReference>
<dbReference type="GO" id="GO:0031410">
    <property type="term" value="C:cytoplasmic vesicle"/>
    <property type="evidence" value="ECO:0000318"/>
    <property type="project" value="GO_Central"/>
</dbReference>
<dbReference type="eggNOG" id="KOG0937">
    <property type="taxonomic scope" value="Eukaryota"/>
</dbReference>
<dbReference type="VEuPathDB" id="AmoebaDB:DICPUDRAFT_54317"/>
<organism evidence="7 8">
    <name type="scientific">Dictyostelium purpureum</name>
    <name type="common">Slime mold</name>
    <dbReference type="NCBI Taxonomy" id="5786"/>
    <lineage>
        <taxon>Eukaryota</taxon>
        <taxon>Amoebozoa</taxon>
        <taxon>Evosea</taxon>
        <taxon>Eumycetozoa</taxon>
        <taxon>Dictyostelia</taxon>
        <taxon>Dictyosteliales</taxon>
        <taxon>Dictyosteliaceae</taxon>
        <taxon>Dictyostelium</taxon>
    </lineage>
</organism>
<dbReference type="GO" id="GO:0005802">
    <property type="term" value="C:trans-Golgi network"/>
    <property type="evidence" value="ECO:0000318"/>
    <property type="project" value="GO_Central"/>
</dbReference>
<dbReference type="SUPFAM" id="SSF64356">
    <property type="entry name" value="SNARE-like"/>
    <property type="match status" value="1"/>
</dbReference>
<dbReference type="AlphaFoldDB" id="F0ZGJ2"/>
<evidence type="ECO:0000256" key="4">
    <source>
        <dbReference type="ARBA" id="ARBA00023136"/>
    </source>
</evidence>
<dbReference type="Pfam" id="PF01217">
    <property type="entry name" value="Clat_adaptor_s"/>
    <property type="match status" value="1"/>
</dbReference>
<dbReference type="GO" id="GO:0030131">
    <property type="term" value="C:clathrin adaptor complex"/>
    <property type="evidence" value="ECO:0007669"/>
    <property type="project" value="UniProtKB-UniRule"/>
</dbReference>
<dbReference type="CDD" id="cd14838">
    <property type="entry name" value="AP4_Mu_N"/>
    <property type="match status" value="1"/>
</dbReference>
<dbReference type="OrthoDB" id="10259133at2759"/>
<dbReference type="GO" id="GO:0031201">
    <property type="term" value="C:SNARE complex"/>
    <property type="evidence" value="ECO:0007669"/>
    <property type="project" value="UniProtKB-ARBA"/>
</dbReference>
<dbReference type="GO" id="GO:0005829">
    <property type="term" value="C:cytosol"/>
    <property type="evidence" value="ECO:0007669"/>
    <property type="project" value="GOC"/>
</dbReference>
<dbReference type="EMBL" id="GL871012">
    <property type="protein sequence ID" value="EGC36950.1"/>
    <property type="molecule type" value="Genomic_DNA"/>
</dbReference>
<dbReference type="InterPro" id="IPR036168">
    <property type="entry name" value="AP2_Mu_C_sf"/>
</dbReference>
<dbReference type="PROSITE" id="PS51072">
    <property type="entry name" value="MHD"/>
    <property type="match status" value="1"/>
</dbReference>
<dbReference type="Gene3D" id="3.30.450.60">
    <property type="match status" value="1"/>
</dbReference>
<protein>
    <recommendedName>
        <fullName evidence="6">MHD domain-containing protein</fullName>
    </recommendedName>
</protein>
<dbReference type="SUPFAM" id="SSF49447">
    <property type="entry name" value="Second domain of Mu2 adaptin subunit (ap50) of ap2 adaptor"/>
    <property type="match status" value="1"/>
</dbReference>
<dbReference type="KEGG" id="dpp:DICPUDRAFT_54317"/>
<feature type="domain" description="MHD" evidence="6">
    <location>
        <begin position="174"/>
        <end position="476"/>
    </location>
</feature>
<evidence type="ECO:0000256" key="3">
    <source>
        <dbReference type="ARBA" id="ARBA00022927"/>
    </source>
</evidence>
<keyword evidence="8" id="KW-1185">Reference proteome</keyword>
<dbReference type="Pfam" id="PF00928">
    <property type="entry name" value="Adap_comp_sub"/>
    <property type="match status" value="1"/>
</dbReference>
<dbReference type="InterPro" id="IPR022775">
    <property type="entry name" value="AP_mu_sigma_su"/>
</dbReference>
<evidence type="ECO:0000256" key="5">
    <source>
        <dbReference type="PIRNR" id="PIRNR005992"/>
    </source>
</evidence>
<dbReference type="PRINTS" id="PR00314">
    <property type="entry name" value="CLATHRINADPT"/>
</dbReference>
<comment type="subcellular location">
    <subcellularLocation>
        <location evidence="1">Endomembrane system</location>
    </subcellularLocation>
</comment>
<proteinExistence type="inferred from homology"/>
<dbReference type="FunFam" id="3.30.450.60:FF:000002">
    <property type="entry name" value="AP-2 complex subunit mu, putative"/>
    <property type="match status" value="1"/>
</dbReference>
<dbReference type="OMA" id="DYGYIQN"/>
<evidence type="ECO:0000259" key="6">
    <source>
        <dbReference type="PROSITE" id="PS51072"/>
    </source>
</evidence>
<dbReference type="RefSeq" id="XP_003286518.1">
    <property type="nucleotide sequence ID" value="XM_003286470.1"/>
</dbReference>
<dbReference type="InterPro" id="IPR011012">
    <property type="entry name" value="Longin-like_dom_sf"/>
</dbReference>
<dbReference type="InterPro" id="IPR050431">
    <property type="entry name" value="Adaptor_comp_med_subunit"/>
</dbReference>
<dbReference type="Proteomes" id="UP000001064">
    <property type="component" value="Unassembled WGS sequence"/>
</dbReference>
<dbReference type="GO" id="GO:0006886">
    <property type="term" value="P:intracellular protein transport"/>
    <property type="evidence" value="ECO:0007669"/>
    <property type="project" value="UniProtKB-UniRule"/>
</dbReference>
<evidence type="ECO:0000256" key="1">
    <source>
        <dbReference type="ARBA" id="ARBA00004308"/>
    </source>
</evidence>
<dbReference type="STRING" id="5786.F0ZGJ2"/>
<evidence type="ECO:0000256" key="2">
    <source>
        <dbReference type="ARBA" id="ARBA00022448"/>
    </source>
</evidence>
<comment type="similarity">
    <text evidence="5">Belongs to the adaptor complexes medium subunit family.</text>
</comment>
<evidence type="ECO:0000313" key="8">
    <source>
        <dbReference type="Proteomes" id="UP000001064"/>
    </source>
</evidence>
<accession>F0ZGJ2</accession>
<dbReference type="PANTHER" id="PTHR10529">
    <property type="entry name" value="AP COMPLEX SUBUNIT MU"/>
    <property type="match status" value="1"/>
</dbReference>
<sequence length="481" mass="54890">MFSQFFILNNKGDTIIFKDYRFDIPKDSNDTFFKYILSMKSDITPSFNINDINYLYIKKREMYFVFTTRQLVSPSLAFELLNRASKIIQDYTASLTEEAIRLNFILIYELLDELMDYGVPQSTSTETLKAFVFTPPKPIKSKESESIIDNFLSSVKPIHSNSIENNNSNNNNTENEIYIDLCERITILIASNGQVLRNEIIGKIQMKSYLKGNPVLSLGLSPEFLFKTNSNRTASSFENENENETTQPNLDNPNRFVIDDCSFHECAGSGFVDNGGYNNQNNIINFRPPQGDFTLLKYRISHNEYSPFLVKTNLESTQKNKFDLVVNIRSNFSNKVVPNFVSVSIPLPKSTKSCQHSLDYGYQNQTVEFKQTPNSNSIFWSIKKLRGGMETTLRLSIIVDGPTSPTHSNNVNNNNNSNNIENSTIKKEIGPIGLEFSMPQFSCSTLQIKFLRMLGSNVSPTRWIRYITDSKSFVKRVSTNS</sequence>
<evidence type="ECO:0000313" key="7">
    <source>
        <dbReference type="EMBL" id="EGC36950.1"/>
    </source>
</evidence>
<dbReference type="PIRSF" id="PIRSF005992">
    <property type="entry name" value="Clathrin_mu"/>
    <property type="match status" value="1"/>
</dbReference>
<dbReference type="GeneID" id="10503930"/>
<keyword evidence="3 5" id="KW-0653">Protein transport</keyword>
<reference evidence="8" key="1">
    <citation type="journal article" date="2011" name="Genome Biol.">
        <title>Comparative genomics of the social amoebae Dictyostelium discoideum and Dictyostelium purpureum.</title>
        <authorList>
            <consortium name="US DOE Joint Genome Institute (JGI-PGF)"/>
            <person name="Sucgang R."/>
            <person name="Kuo A."/>
            <person name="Tian X."/>
            <person name="Salerno W."/>
            <person name="Parikh A."/>
            <person name="Feasley C.L."/>
            <person name="Dalin E."/>
            <person name="Tu H."/>
            <person name="Huang E."/>
            <person name="Barry K."/>
            <person name="Lindquist E."/>
            <person name="Shapiro H."/>
            <person name="Bruce D."/>
            <person name="Schmutz J."/>
            <person name="Salamov A."/>
            <person name="Fey P."/>
            <person name="Gaudet P."/>
            <person name="Anjard C."/>
            <person name="Babu M.M."/>
            <person name="Basu S."/>
            <person name="Bushmanova Y."/>
            <person name="van der Wel H."/>
            <person name="Katoh-Kurasawa M."/>
            <person name="Dinh C."/>
            <person name="Coutinho P.M."/>
            <person name="Saito T."/>
            <person name="Elias M."/>
            <person name="Schaap P."/>
            <person name="Kay R.R."/>
            <person name="Henrissat B."/>
            <person name="Eichinger L."/>
            <person name="Rivero F."/>
            <person name="Putnam N.H."/>
            <person name="West C.M."/>
            <person name="Loomis W.F."/>
            <person name="Chisholm R.L."/>
            <person name="Shaulsky G."/>
            <person name="Strassmann J.E."/>
            <person name="Queller D.C."/>
            <person name="Kuspa A."/>
            <person name="Grigoriev I.V."/>
        </authorList>
    </citation>
    <scope>NUCLEOTIDE SEQUENCE [LARGE SCALE GENOMIC DNA]</scope>
    <source>
        <strain evidence="8">QSDP1</strain>
    </source>
</reference>